<dbReference type="InterPro" id="IPR011990">
    <property type="entry name" value="TPR-like_helical_dom_sf"/>
</dbReference>
<keyword evidence="3" id="KW-0472">Membrane</keyword>
<evidence type="ECO:0000313" key="5">
    <source>
        <dbReference type="Proteomes" id="UP000534783"/>
    </source>
</evidence>
<keyword evidence="5" id="KW-1185">Reference proteome</keyword>
<comment type="caution">
    <text evidence="4">The sequence shown here is derived from an EMBL/GenBank/DDBJ whole genome shotgun (WGS) entry which is preliminary data.</text>
</comment>
<organism evidence="4 5">
    <name type="scientific">Candidatus Manganitrophus noduliformans</name>
    <dbReference type="NCBI Taxonomy" id="2606439"/>
    <lineage>
        <taxon>Bacteria</taxon>
        <taxon>Pseudomonadati</taxon>
        <taxon>Nitrospirota</taxon>
        <taxon>Nitrospiria</taxon>
        <taxon>Candidatus Troglogloeales</taxon>
        <taxon>Candidatus Manganitrophaceae</taxon>
        <taxon>Candidatus Manganitrophus</taxon>
    </lineage>
</organism>
<dbReference type="SMART" id="SM00028">
    <property type="entry name" value="TPR"/>
    <property type="match status" value="3"/>
</dbReference>
<accession>A0A7X6DND2</accession>
<dbReference type="RefSeq" id="WP_168058580.1">
    <property type="nucleotide sequence ID" value="NZ_VTOW01000001.1"/>
</dbReference>
<reference evidence="4 5" key="1">
    <citation type="journal article" date="2020" name="Nature">
        <title>Bacterial chemolithoautotrophy via manganese oxidation.</title>
        <authorList>
            <person name="Yu H."/>
            <person name="Leadbetter J.R."/>
        </authorList>
    </citation>
    <scope>NUCLEOTIDE SEQUENCE [LARGE SCALE GENOMIC DNA]</scope>
    <source>
        <strain evidence="4 5">Mn-1</strain>
    </source>
</reference>
<dbReference type="Gene3D" id="1.25.40.10">
    <property type="entry name" value="Tetratricopeptide repeat domain"/>
    <property type="match status" value="1"/>
</dbReference>
<dbReference type="Proteomes" id="UP000534783">
    <property type="component" value="Unassembled WGS sequence"/>
</dbReference>
<protein>
    <submittedName>
        <fullName evidence="4">Tetratricopeptide repeat protein</fullName>
    </submittedName>
</protein>
<evidence type="ECO:0000256" key="3">
    <source>
        <dbReference type="SAM" id="Phobius"/>
    </source>
</evidence>
<dbReference type="PANTHER" id="PTHR44943:SF8">
    <property type="entry name" value="TPR REPEAT-CONTAINING PROTEIN MJ0263"/>
    <property type="match status" value="1"/>
</dbReference>
<dbReference type="InterPro" id="IPR019734">
    <property type="entry name" value="TPR_rpt"/>
</dbReference>
<dbReference type="EMBL" id="VTOW01000001">
    <property type="protein sequence ID" value="NKE70320.1"/>
    <property type="molecule type" value="Genomic_DNA"/>
</dbReference>
<keyword evidence="2" id="KW-0802">TPR repeat</keyword>
<keyword evidence="1" id="KW-0677">Repeat</keyword>
<dbReference type="PANTHER" id="PTHR44943">
    <property type="entry name" value="CELLULOSE SYNTHASE OPERON PROTEIN C"/>
    <property type="match status" value="1"/>
</dbReference>
<sequence>MLSRFLIFYIVMLFTGSPLLAILVILGIYLAFDYQFTGFLRRGVQIFRLESEISGLKKEVALNPHNAAALSDLGRLLVMRGKEHQALPYLERAYERLSDTEETIYYLGLAFLVTGREVDGEALILKALEKNPKFRYGEPALRLAEHYGKRGRVQEAQTFFDRFFSIHSSSPEGYYKFGQFQLQVGNRAGAAESFRKAIEIFKLSPSFKKRQDRLWAYKARFHLLTASGTR</sequence>
<evidence type="ECO:0000256" key="2">
    <source>
        <dbReference type="ARBA" id="ARBA00022803"/>
    </source>
</evidence>
<gene>
    <name evidence="4" type="ORF">MNODULE_06120</name>
</gene>
<proteinExistence type="predicted"/>
<dbReference type="SUPFAM" id="SSF48452">
    <property type="entry name" value="TPR-like"/>
    <property type="match status" value="1"/>
</dbReference>
<keyword evidence="3" id="KW-0812">Transmembrane</keyword>
<keyword evidence="3" id="KW-1133">Transmembrane helix</keyword>
<evidence type="ECO:0000256" key="1">
    <source>
        <dbReference type="ARBA" id="ARBA00022737"/>
    </source>
</evidence>
<dbReference type="AlphaFoldDB" id="A0A7X6DND2"/>
<feature type="transmembrane region" description="Helical" evidence="3">
    <location>
        <begin position="6"/>
        <end position="32"/>
    </location>
</feature>
<dbReference type="InterPro" id="IPR051685">
    <property type="entry name" value="Ycf3/AcsC/BcsC/TPR_MFPF"/>
</dbReference>
<name>A0A7X6DND2_9BACT</name>
<evidence type="ECO:0000313" key="4">
    <source>
        <dbReference type="EMBL" id="NKE70320.1"/>
    </source>
</evidence>